<evidence type="ECO:0000313" key="2">
    <source>
        <dbReference type="Proteomes" id="UP001167796"/>
    </source>
</evidence>
<gene>
    <name evidence="1" type="ORF">Q5H92_08870</name>
</gene>
<proteinExistence type="predicted"/>
<evidence type="ECO:0000313" key="1">
    <source>
        <dbReference type="EMBL" id="MDO7846467.1"/>
    </source>
</evidence>
<sequence>MPAPRAYIHHSTTTITFLKTNYMRLGRPMKELSVELGISTKKLYKLAERERILKTKGKN</sequence>
<dbReference type="EMBL" id="JAUQSX010000004">
    <property type="protein sequence ID" value="MDO7846467.1"/>
    <property type="molecule type" value="Genomic_DNA"/>
</dbReference>
<keyword evidence="2" id="KW-1185">Reference proteome</keyword>
<evidence type="ECO:0008006" key="3">
    <source>
        <dbReference type="Google" id="ProtNLM"/>
    </source>
</evidence>
<dbReference type="RefSeq" id="WP_305011155.1">
    <property type="nucleotide sequence ID" value="NZ_JAUQSX010000004.1"/>
</dbReference>
<reference evidence="1" key="1">
    <citation type="submission" date="2023-07" db="EMBL/GenBank/DDBJ databases">
        <authorList>
            <person name="Kim M.K."/>
        </authorList>
    </citation>
    <scope>NUCLEOTIDE SEQUENCE</scope>
    <source>
        <strain evidence="1">M29</strain>
    </source>
</reference>
<dbReference type="Proteomes" id="UP001167796">
    <property type="component" value="Unassembled WGS sequence"/>
</dbReference>
<protein>
    <recommendedName>
        <fullName evidence="3">DNA binding HTH domain-containing protein</fullName>
    </recommendedName>
</protein>
<organism evidence="1 2">
    <name type="scientific">Hymenobacter mellowenesis</name>
    <dbReference type="NCBI Taxonomy" id="3063995"/>
    <lineage>
        <taxon>Bacteria</taxon>
        <taxon>Pseudomonadati</taxon>
        <taxon>Bacteroidota</taxon>
        <taxon>Cytophagia</taxon>
        <taxon>Cytophagales</taxon>
        <taxon>Hymenobacteraceae</taxon>
        <taxon>Hymenobacter</taxon>
    </lineage>
</organism>
<accession>A0ABT9AAM3</accession>
<comment type="caution">
    <text evidence="1">The sequence shown here is derived from an EMBL/GenBank/DDBJ whole genome shotgun (WGS) entry which is preliminary data.</text>
</comment>
<name>A0ABT9AAM3_9BACT</name>